<gene>
    <name evidence="2" type="ORF">NCTC10207_01955</name>
</gene>
<feature type="compositionally biased region" description="Low complexity" evidence="1">
    <location>
        <begin position="168"/>
        <end position="186"/>
    </location>
</feature>
<dbReference type="InterPro" id="IPR047002">
    <property type="entry name" value="Tcp10_C_sf"/>
</dbReference>
<evidence type="ECO:0008006" key="4">
    <source>
        <dbReference type="Google" id="ProtNLM"/>
    </source>
</evidence>
<name>A0A7Z9D7L4_9MICC</name>
<organism evidence="2 3">
    <name type="scientific">Rothia aeria</name>
    <dbReference type="NCBI Taxonomy" id="172042"/>
    <lineage>
        <taxon>Bacteria</taxon>
        <taxon>Bacillati</taxon>
        <taxon>Actinomycetota</taxon>
        <taxon>Actinomycetes</taxon>
        <taxon>Micrococcales</taxon>
        <taxon>Micrococcaceae</taxon>
        <taxon>Rothia</taxon>
    </lineage>
</organism>
<evidence type="ECO:0000256" key="1">
    <source>
        <dbReference type="SAM" id="MobiDB-lite"/>
    </source>
</evidence>
<dbReference type="Proteomes" id="UP000282386">
    <property type="component" value="Chromosome"/>
</dbReference>
<proteinExistence type="predicted"/>
<sequence>MTDIRKDLPMTAAQNVPVLLVTVLTGVLAFALTGCTTSGASAPTGTASSVAADTEPAENPGGVHALTFNTDTAVVKTDGSWFVTNPDGTQLHVNPDGSWAATGSDIGTITVNADGSWRWTGSPEGGVIDVSRDRSWTWIGGINKGSMRVKTDGTYDNPGGGGTPVLPAKPGTPTPASAPGAATPKTPINPAIPVEK</sequence>
<dbReference type="EMBL" id="LR134479">
    <property type="protein sequence ID" value="VEI24193.1"/>
    <property type="molecule type" value="Genomic_DNA"/>
</dbReference>
<protein>
    <recommendedName>
        <fullName evidence="4">Cellulose 1,4-beta-cellobiosidase</fullName>
    </recommendedName>
</protein>
<accession>A0A7Z9D7L4</accession>
<dbReference type="AlphaFoldDB" id="A0A7Z9D7L4"/>
<reference evidence="2 3" key="1">
    <citation type="submission" date="2018-12" db="EMBL/GenBank/DDBJ databases">
        <authorList>
            <consortium name="Pathogen Informatics"/>
        </authorList>
    </citation>
    <scope>NUCLEOTIDE SEQUENCE [LARGE SCALE GENOMIC DNA]</scope>
    <source>
        <strain evidence="2 3">NCTC10207</strain>
    </source>
</reference>
<feature type="region of interest" description="Disordered" evidence="1">
    <location>
        <begin position="149"/>
        <end position="196"/>
    </location>
</feature>
<evidence type="ECO:0000313" key="3">
    <source>
        <dbReference type="Proteomes" id="UP000282386"/>
    </source>
</evidence>
<dbReference type="Gene3D" id="2.60.450.20">
    <property type="match status" value="1"/>
</dbReference>
<dbReference type="PROSITE" id="PS51257">
    <property type="entry name" value="PROKAR_LIPOPROTEIN"/>
    <property type="match status" value="1"/>
</dbReference>
<evidence type="ECO:0000313" key="2">
    <source>
        <dbReference type="EMBL" id="VEI24193.1"/>
    </source>
</evidence>